<feature type="region of interest" description="Disordered" evidence="1">
    <location>
        <begin position="1"/>
        <end position="33"/>
    </location>
</feature>
<reference evidence="3" key="1">
    <citation type="submission" date="2025-08" db="UniProtKB">
        <authorList>
            <consortium name="RefSeq"/>
        </authorList>
    </citation>
    <scope>IDENTIFICATION</scope>
</reference>
<dbReference type="RefSeq" id="XP_065659198.1">
    <property type="nucleotide sequence ID" value="XM_065803126.1"/>
</dbReference>
<keyword evidence="2" id="KW-1185">Reference proteome</keyword>
<dbReference type="GeneID" id="100208341"/>
<evidence type="ECO:0000256" key="1">
    <source>
        <dbReference type="SAM" id="MobiDB-lite"/>
    </source>
</evidence>
<gene>
    <name evidence="3" type="primary">LOC100208341</name>
</gene>
<sequence length="130" mass="14682">MPLFGKPSFKASRKVPKRRADAGSSNTIQLSDKDTLDPNLDFSQIPLQLSLGGRKMMFQNGSWISRDAGSESSLQESDEATALKEKILILEEERNLLKYKIELLLDMLAVSQSDLTYMEQEICQLKKTKN</sequence>
<dbReference type="Proteomes" id="UP001652625">
    <property type="component" value="Chromosome 08"/>
</dbReference>
<proteinExistence type="predicted"/>
<evidence type="ECO:0000313" key="2">
    <source>
        <dbReference type="Proteomes" id="UP001652625"/>
    </source>
</evidence>
<dbReference type="InterPro" id="IPR028118">
    <property type="entry name" value="Chibby_fam"/>
</dbReference>
<accession>A0ABM4CBZ1</accession>
<protein>
    <submittedName>
        <fullName evidence="3">Protein chibby homolog 1 isoform X2</fullName>
    </submittedName>
</protein>
<dbReference type="CDD" id="cd07429">
    <property type="entry name" value="Cby_like"/>
    <property type="match status" value="1"/>
</dbReference>
<evidence type="ECO:0000313" key="3">
    <source>
        <dbReference type="RefSeq" id="XP_065659198.1"/>
    </source>
</evidence>
<dbReference type="Pfam" id="PF14645">
    <property type="entry name" value="Chibby"/>
    <property type="match status" value="1"/>
</dbReference>
<organism evidence="2 3">
    <name type="scientific">Hydra vulgaris</name>
    <name type="common">Hydra</name>
    <name type="synonym">Hydra attenuata</name>
    <dbReference type="NCBI Taxonomy" id="6087"/>
    <lineage>
        <taxon>Eukaryota</taxon>
        <taxon>Metazoa</taxon>
        <taxon>Cnidaria</taxon>
        <taxon>Hydrozoa</taxon>
        <taxon>Hydroidolina</taxon>
        <taxon>Anthoathecata</taxon>
        <taxon>Aplanulata</taxon>
        <taxon>Hydridae</taxon>
        <taxon>Hydra</taxon>
    </lineage>
</organism>
<name>A0ABM4CBZ1_HYDVU</name>